<dbReference type="PANTHER" id="PTHR43521">
    <property type="entry name" value="ALPHA-AMINOADIPIC SEMIALDEHYDE DEHYDROGENASE"/>
    <property type="match status" value="1"/>
</dbReference>
<comment type="similarity">
    <text evidence="1">Belongs to the aldehyde dehydrogenase family.</text>
</comment>
<dbReference type="Gene3D" id="3.40.605.10">
    <property type="entry name" value="Aldehyde Dehydrogenase, Chain A, domain 1"/>
    <property type="match status" value="1"/>
</dbReference>
<dbReference type="InterPro" id="IPR016162">
    <property type="entry name" value="Ald_DH_N"/>
</dbReference>
<dbReference type="GO" id="GO:0004029">
    <property type="term" value="F:aldehyde dehydrogenase (NAD+) activity"/>
    <property type="evidence" value="ECO:0007669"/>
    <property type="project" value="InterPro"/>
</dbReference>
<dbReference type="Gene3D" id="3.40.309.10">
    <property type="entry name" value="Aldehyde Dehydrogenase, Chain A, domain 2"/>
    <property type="match status" value="1"/>
</dbReference>
<accession>A0A7S4QM18</accession>
<name>A0A7S4QM18_9STRA</name>
<proteinExistence type="inferred from homology"/>
<feature type="domain" description="Aldehyde dehydrogenase" evidence="4">
    <location>
        <begin position="152"/>
        <end position="523"/>
    </location>
</feature>
<dbReference type="AlphaFoldDB" id="A0A7S4QM18"/>
<gene>
    <name evidence="5" type="ORF">DBRI00130_LOCUS4779</name>
</gene>
<protein>
    <recommendedName>
        <fullName evidence="4">Aldehyde dehydrogenase domain-containing protein</fullName>
    </recommendedName>
</protein>
<dbReference type="InterPro" id="IPR044638">
    <property type="entry name" value="ALDH7A1-like"/>
</dbReference>
<reference evidence="5" key="1">
    <citation type="submission" date="2021-01" db="EMBL/GenBank/DDBJ databases">
        <authorList>
            <person name="Corre E."/>
            <person name="Pelletier E."/>
            <person name="Niang G."/>
            <person name="Scheremetjew M."/>
            <person name="Finn R."/>
            <person name="Kale V."/>
            <person name="Holt S."/>
            <person name="Cochrane G."/>
            <person name="Meng A."/>
            <person name="Brown T."/>
            <person name="Cohen L."/>
        </authorList>
    </citation>
    <scope>NUCLEOTIDE SEQUENCE</scope>
    <source>
        <strain evidence="5">GSO104</strain>
    </source>
</reference>
<dbReference type="InterPro" id="IPR016163">
    <property type="entry name" value="Ald_DH_C"/>
</dbReference>
<organism evidence="5">
    <name type="scientific">Ditylum brightwellii</name>
    <dbReference type="NCBI Taxonomy" id="49249"/>
    <lineage>
        <taxon>Eukaryota</taxon>
        <taxon>Sar</taxon>
        <taxon>Stramenopiles</taxon>
        <taxon>Ochrophyta</taxon>
        <taxon>Bacillariophyta</taxon>
        <taxon>Mediophyceae</taxon>
        <taxon>Lithodesmiophycidae</taxon>
        <taxon>Lithodesmiales</taxon>
        <taxon>Lithodesmiaceae</taxon>
        <taxon>Ditylum</taxon>
    </lineage>
</organism>
<evidence type="ECO:0000256" key="2">
    <source>
        <dbReference type="ARBA" id="ARBA00023002"/>
    </source>
</evidence>
<evidence type="ECO:0000259" key="4">
    <source>
        <dbReference type="Pfam" id="PF00171"/>
    </source>
</evidence>
<dbReference type="EMBL" id="HBNS01005879">
    <property type="protein sequence ID" value="CAE4587717.1"/>
    <property type="molecule type" value="Transcribed_RNA"/>
</dbReference>
<evidence type="ECO:0000313" key="5">
    <source>
        <dbReference type="EMBL" id="CAE4587717.1"/>
    </source>
</evidence>
<dbReference type="Pfam" id="PF00171">
    <property type="entry name" value="Aldedh"/>
    <property type="match status" value="1"/>
</dbReference>
<dbReference type="PANTHER" id="PTHR43521:SF7">
    <property type="entry name" value="DELTA-1-PYRROLINE-5-CARBOXYLATE DEHYDROGENASE 12A1, MITOCHONDRIAL"/>
    <property type="match status" value="1"/>
</dbReference>
<evidence type="ECO:0000256" key="1">
    <source>
        <dbReference type="ARBA" id="ARBA00009986"/>
    </source>
</evidence>
<keyword evidence="2" id="KW-0560">Oxidoreductase</keyword>
<dbReference type="PROSITE" id="PS00070">
    <property type="entry name" value="ALDEHYDE_DEHYDR_CYS"/>
    <property type="match status" value="1"/>
</dbReference>
<dbReference type="FunFam" id="3.40.605.10:FF:000019">
    <property type="entry name" value="probable aldehyde dehydrogenase"/>
    <property type="match status" value="1"/>
</dbReference>
<dbReference type="SUPFAM" id="SSF53720">
    <property type="entry name" value="ALDH-like"/>
    <property type="match status" value="1"/>
</dbReference>
<keyword evidence="3" id="KW-0520">NAD</keyword>
<dbReference type="InterPro" id="IPR016161">
    <property type="entry name" value="Ald_DH/histidinol_DH"/>
</dbReference>
<dbReference type="InterPro" id="IPR016160">
    <property type="entry name" value="Ald_DH_CS_CYS"/>
</dbReference>
<sequence>MIHRVMHNRSNQLRTLLLKSSSHPRKKTAFLARCTNKSFFSTAPPPDWATLDPSLLGTTSTPHYVQNLVSGSWQDKDAIKQTLSIPNPMDKSSYDLCLVPDTQVSELSPFIDSMKNVPKSGLHNPLKNVERYLYLGEVTRRAGEELTKPNVAEFFAQSIMKSSPKSHAQALGEVKVTAAFLKNFGGDNVRFLARSFGVPGDHVGQESVGYRWPFGPVAIIAPFNFPLEIPVLQLMGALFMGNKPVLKPAEKVSLVMEQFLHLLHFCGMEKGDVDLLNCQGPVAMELILNSPIKLTQFTGSSRVGELLAEKTRGKVRLEDAGFDWKILGPDVSDVDYVAWQCDQDAYACSGQKCSAQSILFMHEHWDSVNLISKLKANASTRSLDDLSIGPVLTHTTEGILDHVNQLLQLPGSELLFGGKELDNHNIPDVYGAVEPTAVFVPLDEMLKEENYDICFKELFAPFQIITKYNDANMCLVLEACERMSNHLTAAVVSNDVKFVSTILQNTVNGTTYAGKRARTTGAPQNHWFGPAGDPRGAGIGTPEAIKLVWSCHREIITDNLVPDDWNQPKAT</sequence>
<dbReference type="InterPro" id="IPR015590">
    <property type="entry name" value="Aldehyde_DH_dom"/>
</dbReference>
<evidence type="ECO:0000256" key="3">
    <source>
        <dbReference type="ARBA" id="ARBA00023027"/>
    </source>
</evidence>